<accession>A0AC58I0R7</accession>
<dbReference type="RefSeq" id="XP_073787828.1">
    <property type="nucleotide sequence ID" value="XM_073931727.1"/>
</dbReference>
<evidence type="ECO:0000313" key="1">
    <source>
        <dbReference type="Proteomes" id="UP000000437"/>
    </source>
</evidence>
<reference evidence="2" key="1">
    <citation type="submission" date="2025-08" db="UniProtKB">
        <authorList>
            <consortium name="RefSeq"/>
        </authorList>
    </citation>
    <scope>IDENTIFICATION</scope>
    <source>
        <strain evidence="2">Tuebingen</strain>
        <tissue evidence="2">Fibroblasts and whole tissue</tissue>
    </source>
</reference>
<organism evidence="1 2">
    <name type="scientific">Danio rerio</name>
    <name type="common">Zebrafish</name>
    <name type="synonym">Brachydanio rerio</name>
    <dbReference type="NCBI Taxonomy" id="7955"/>
    <lineage>
        <taxon>Eukaryota</taxon>
        <taxon>Metazoa</taxon>
        <taxon>Chordata</taxon>
        <taxon>Craniata</taxon>
        <taxon>Vertebrata</taxon>
        <taxon>Euteleostomi</taxon>
        <taxon>Actinopterygii</taxon>
        <taxon>Neopterygii</taxon>
        <taxon>Teleostei</taxon>
        <taxon>Ostariophysi</taxon>
        <taxon>Cypriniformes</taxon>
        <taxon>Danionidae</taxon>
        <taxon>Danioninae</taxon>
        <taxon>Danio</taxon>
    </lineage>
</organism>
<gene>
    <name evidence="2" type="primary">LOC108180164</name>
</gene>
<dbReference type="Proteomes" id="UP000000437">
    <property type="component" value="Chromosome 19"/>
</dbReference>
<proteinExistence type="predicted"/>
<sequence>MHRYFGMAGQKALKRPTAKRDTEKGIIVSFSRARLIENKDGSHWTPGSSNENYEKQPRDAATNPGPCCGSSSLRRKPYTLSPGKSQGVSMQAERYIPSSVSWVLGLQLASLDVETQLLYFDFPEGDRPPHLISMGLPCHFTKEGRLHGSARNPRLTFQTLSPASTGDPKAFPGKQRDMVLPSCPGSSRGLLPLRKAKNTWPASLFEALYNLLLKVSLEQLTLLQSQ</sequence>
<evidence type="ECO:0000313" key="2">
    <source>
        <dbReference type="RefSeq" id="XP_073787828.1"/>
    </source>
</evidence>
<keyword evidence="1" id="KW-1185">Reference proteome</keyword>
<name>A0AC58I0R7_DANRE</name>
<protein>
    <submittedName>
        <fullName evidence="2">Uncharacterized protein isoform X8</fullName>
    </submittedName>
</protein>